<protein>
    <submittedName>
        <fullName evidence="2">Inactive serine/threonine-protein kinase PLK5</fullName>
    </submittedName>
</protein>
<sequence>MWAFGWGWLEVPWGAEVYLSPASSTPTWICPPGPEESPRQEVEAAIRNLQLCLSPGPPDPAGKPWFFSSSDFSLSILHCSPSCAPGCPSSALSSLCPATQAPREGQQPILWAPKWVDYSSKYGFGYQLSDGGSGVLLRDGTHMALRPPESQVCYAPDRGRLQMFALRDVPSPLGTKLAVLRLFASYMQQRLREEGSLAAPAQPAGPSLCLLRYLVSEQALLLLFSDGTLQVSFSADQAQLVLSGGGPGLRLAFWEGARPASPQPLGSLRGQGPAAAARQHLLHALRMLQSV</sequence>
<dbReference type="GO" id="GO:2000045">
    <property type="term" value="P:regulation of G1/S transition of mitotic cell cycle"/>
    <property type="evidence" value="ECO:0007669"/>
    <property type="project" value="TreeGrafter"/>
</dbReference>
<dbReference type="EMBL" id="JAGFMF010011614">
    <property type="protein sequence ID" value="KAG8519179.1"/>
    <property type="molecule type" value="Genomic_DNA"/>
</dbReference>
<dbReference type="GO" id="GO:0005813">
    <property type="term" value="C:centrosome"/>
    <property type="evidence" value="ECO:0007669"/>
    <property type="project" value="TreeGrafter"/>
</dbReference>
<name>A0A8J6ACP0_GALPY</name>
<gene>
    <name evidence="2" type="ORF">J0S82_006005</name>
</gene>
<dbReference type="GO" id="GO:0005634">
    <property type="term" value="C:nucleus"/>
    <property type="evidence" value="ECO:0007669"/>
    <property type="project" value="TreeGrafter"/>
</dbReference>
<dbReference type="PROSITE" id="PS50078">
    <property type="entry name" value="POLO_BOX"/>
    <property type="match status" value="1"/>
</dbReference>
<evidence type="ECO:0000313" key="2">
    <source>
        <dbReference type="EMBL" id="KAG8519179.1"/>
    </source>
</evidence>
<dbReference type="CDD" id="cd13118">
    <property type="entry name" value="POLO_box_1"/>
    <property type="match status" value="1"/>
</dbReference>
<dbReference type="InterPro" id="IPR036947">
    <property type="entry name" value="POLO_box_dom_sf"/>
</dbReference>
<keyword evidence="3" id="KW-1185">Reference proteome</keyword>
<dbReference type="GO" id="GO:0000776">
    <property type="term" value="C:kinetochore"/>
    <property type="evidence" value="ECO:0007669"/>
    <property type="project" value="TreeGrafter"/>
</dbReference>
<evidence type="ECO:0000259" key="1">
    <source>
        <dbReference type="PROSITE" id="PS50078"/>
    </source>
</evidence>
<accession>A0A8J6ACP0</accession>
<dbReference type="PANTHER" id="PTHR24345">
    <property type="entry name" value="SERINE/THREONINE-PROTEIN KINASE PLK"/>
    <property type="match status" value="1"/>
</dbReference>
<evidence type="ECO:0000313" key="3">
    <source>
        <dbReference type="Proteomes" id="UP000700334"/>
    </source>
</evidence>
<dbReference type="Gene3D" id="3.30.1120.30">
    <property type="entry name" value="POLO box domain"/>
    <property type="match status" value="2"/>
</dbReference>
<feature type="domain" description="POLO box" evidence="1">
    <location>
        <begin position="111"/>
        <end position="189"/>
    </location>
</feature>
<keyword evidence="2" id="KW-0808">Transferase</keyword>
<dbReference type="Pfam" id="PF00659">
    <property type="entry name" value="POLO_box"/>
    <property type="match status" value="1"/>
</dbReference>
<dbReference type="SUPFAM" id="SSF82615">
    <property type="entry name" value="Polo-box domain"/>
    <property type="match status" value="2"/>
</dbReference>
<dbReference type="AlphaFoldDB" id="A0A8J6ACP0"/>
<dbReference type="GO" id="GO:0007052">
    <property type="term" value="P:mitotic spindle organization"/>
    <property type="evidence" value="ECO:0007669"/>
    <property type="project" value="TreeGrafter"/>
</dbReference>
<dbReference type="GO" id="GO:0005737">
    <property type="term" value="C:cytoplasm"/>
    <property type="evidence" value="ECO:0007669"/>
    <property type="project" value="TreeGrafter"/>
</dbReference>
<reference evidence="2" key="1">
    <citation type="journal article" date="2021" name="Evol. Appl.">
        <title>The genome of the Pyrenean desman and the effects of bottlenecks and inbreeding on the genomic landscape of an endangered species.</title>
        <authorList>
            <person name="Escoda L."/>
            <person name="Castresana J."/>
        </authorList>
    </citation>
    <scope>NUCLEOTIDE SEQUENCE</scope>
    <source>
        <strain evidence="2">IBE-C5619</strain>
    </source>
</reference>
<dbReference type="OrthoDB" id="408964at2759"/>
<comment type="caution">
    <text evidence="2">The sequence shown here is derived from an EMBL/GenBank/DDBJ whole genome shotgun (WGS) entry which is preliminary data.</text>
</comment>
<proteinExistence type="predicted"/>
<keyword evidence="2" id="KW-0418">Kinase</keyword>
<dbReference type="PANTHER" id="PTHR24345:SF43">
    <property type="entry name" value="INACTIVE SERINE_THREONINE-PROTEIN KINASE PLK5"/>
    <property type="match status" value="1"/>
</dbReference>
<dbReference type="InterPro" id="IPR000959">
    <property type="entry name" value="POLO_box_dom"/>
</dbReference>
<dbReference type="InterPro" id="IPR033701">
    <property type="entry name" value="POLO_box_1"/>
</dbReference>
<dbReference type="GO" id="GO:0000922">
    <property type="term" value="C:spindle pole"/>
    <property type="evidence" value="ECO:0007669"/>
    <property type="project" value="TreeGrafter"/>
</dbReference>
<organism evidence="2 3">
    <name type="scientific">Galemys pyrenaicus</name>
    <name type="common">Iberian desman</name>
    <name type="synonym">Pyrenean desman</name>
    <dbReference type="NCBI Taxonomy" id="202257"/>
    <lineage>
        <taxon>Eukaryota</taxon>
        <taxon>Metazoa</taxon>
        <taxon>Chordata</taxon>
        <taxon>Craniata</taxon>
        <taxon>Vertebrata</taxon>
        <taxon>Euteleostomi</taxon>
        <taxon>Mammalia</taxon>
        <taxon>Eutheria</taxon>
        <taxon>Laurasiatheria</taxon>
        <taxon>Eulipotyphla</taxon>
        <taxon>Talpidae</taxon>
        <taxon>Galemys</taxon>
    </lineage>
</organism>
<dbReference type="GO" id="GO:0006974">
    <property type="term" value="P:DNA damage response"/>
    <property type="evidence" value="ECO:0007669"/>
    <property type="project" value="TreeGrafter"/>
</dbReference>
<dbReference type="Proteomes" id="UP000700334">
    <property type="component" value="Unassembled WGS sequence"/>
</dbReference>
<dbReference type="FunFam" id="3.30.1120.30:FF:000014">
    <property type="entry name" value="Serine/threonine-protein kinase PLK"/>
    <property type="match status" value="1"/>
</dbReference>
<dbReference type="GO" id="GO:0016301">
    <property type="term" value="F:kinase activity"/>
    <property type="evidence" value="ECO:0007669"/>
    <property type="project" value="UniProtKB-KW"/>
</dbReference>